<dbReference type="EMBL" id="CP130954">
    <property type="protein sequence ID" value="WLF51310.1"/>
    <property type="molecule type" value="Genomic_DNA"/>
</dbReference>
<dbReference type="InterPro" id="IPR016047">
    <property type="entry name" value="M23ase_b-sheet_dom"/>
</dbReference>
<sequence>MWVVAGKVAAKAATKVVAKKAAGGQDPKNKKKRWPLYVAILGAIAAFFAVSLLLVGNMITAFVAAITGTTTVASTDCGVDRGRVSAFGSAGGSLSGVRAGSLAIPMAAGTYTISSGWGMRDGGMHNGSDFAAPAGTPIYAAADGEVTIAGPMSGYGHVIVVRHTLNGQRVDTLYGHMFADGVLAKVGDKVRGGQHIANIGNDGDSSGAHLHFSLHPGGYTDYNSGIDPMPWLTQDLPADSSRAAAPPEFTPIEPNAPPGENPFVALTAPAAEMVALPAAKGTESGMQVDGVRVMRAAAAKFPAITTIGGLRPGDTGDHGSGRAVDIMIPDYKSPDGIKLGDDIVEYFQLNVDFFHIDYLIWQQRLWQNGSWSAMEDRGDDTENHLDHVHVSLAGGGAPNGDTRYGTAPGVTPNSPPAILAADTLTSTLDCVTPSTSGGGGVADGSVPEKYRAAVIAAGSMCPEIKPPLIAGQLEQESGFQEQVTSAGDGVNDGGAEGMAQFMPGTWATMGVDSGLDKDGRPESPNAPDPFNPFDAIAAQGKYMCYIVDQLKPHVASGKVRGDIVDLALAGYNAGEGAVIEYGGIPPFGQTQAYVPGIRARMAKYEANIGSTPGTSGGGPAITVAGSPFARATIEAASRQQGLPYVWGGGGPDGPTAGQGNGELGFDCSGLVLYAVAQASGNRTLLPRTTWGQVETGTAVSKENIQPGDAVYSNNTGHVAIWLGDGKVLEAQTFGVPVGVHPFDLNNAENIRRFG</sequence>
<keyword evidence="8" id="KW-0614">Plasmid</keyword>
<keyword evidence="5" id="KW-1133">Transmembrane helix</keyword>
<dbReference type="PROSITE" id="PS51935">
    <property type="entry name" value="NLPC_P60"/>
    <property type="match status" value="1"/>
</dbReference>
<dbReference type="GO" id="GO:0008234">
    <property type="term" value="F:cysteine-type peptidase activity"/>
    <property type="evidence" value="ECO:0007669"/>
    <property type="project" value="UniProtKB-KW"/>
</dbReference>
<feature type="transmembrane region" description="Helical" evidence="5">
    <location>
        <begin position="36"/>
        <end position="66"/>
    </location>
</feature>
<keyword evidence="3" id="KW-0378">Hydrolase</keyword>
<dbReference type="Pfam" id="PF26571">
    <property type="entry name" value="VldE"/>
    <property type="match status" value="1"/>
</dbReference>
<evidence type="ECO:0000256" key="4">
    <source>
        <dbReference type="ARBA" id="ARBA00022807"/>
    </source>
</evidence>
<keyword evidence="4" id="KW-0788">Thiol protease</keyword>
<name>A0AAX3YR24_RHOOP</name>
<dbReference type="EMBL" id="JAPWIS010000017">
    <property type="protein sequence ID" value="MCZ4587694.1"/>
    <property type="molecule type" value="Genomic_DNA"/>
</dbReference>
<keyword evidence="9" id="KW-1185">Reference proteome</keyword>
<reference evidence="7" key="1">
    <citation type="submission" date="2022-12" db="EMBL/GenBank/DDBJ databases">
        <authorList>
            <person name="Krivoruchko A.V."/>
            <person name="Elkin A."/>
        </authorList>
    </citation>
    <scope>NUCLEOTIDE SEQUENCE</scope>
    <source>
        <strain evidence="7">IEGM 249</strain>
    </source>
</reference>
<dbReference type="Gene3D" id="3.90.1720.10">
    <property type="entry name" value="endopeptidase domain like (from Nostoc punctiforme)"/>
    <property type="match status" value="1"/>
</dbReference>
<dbReference type="SUPFAM" id="SSF51261">
    <property type="entry name" value="Duplicated hybrid motif"/>
    <property type="match status" value="1"/>
</dbReference>
<dbReference type="PANTHER" id="PTHR21666">
    <property type="entry name" value="PEPTIDASE-RELATED"/>
    <property type="match status" value="1"/>
</dbReference>
<dbReference type="AlphaFoldDB" id="A0AAX3YR24"/>
<dbReference type="InterPro" id="IPR023346">
    <property type="entry name" value="Lysozyme-like_dom_sf"/>
</dbReference>
<accession>A0AAX3YR24</accession>
<evidence type="ECO:0000256" key="2">
    <source>
        <dbReference type="ARBA" id="ARBA00022670"/>
    </source>
</evidence>
<evidence type="ECO:0000313" key="10">
    <source>
        <dbReference type="Proteomes" id="UP001231166"/>
    </source>
</evidence>
<dbReference type="SUPFAM" id="SSF54001">
    <property type="entry name" value="Cysteine proteinases"/>
    <property type="match status" value="1"/>
</dbReference>
<dbReference type="Pfam" id="PF00877">
    <property type="entry name" value="NLPC_P60"/>
    <property type="match status" value="1"/>
</dbReference>
<dbReference type="Gene3D" id="1.10.530.10">
    <property type="match status" value="1"/>
</dbReference>
<evidence type="ECO:0000256" key="5">
    <source>
        <dbReference type="SAM" id="Phobius"/>
    </source>
</evidence>
<gene>
    <name evidence="7" type="ORF">O4328_29070</name>
    <name evidence="8" type="ORF">Q5707_38770</name>
</gene>
<dbReference type="Gene3D" id="2.70.70.10">
    <property type="entry name" value="Glucose Permease (Domain IIA)"/>
    <property type="match status" value="1"/>
</dbReference>
<proteinExistence type="inferred from homology"/>
<dbReference type="InterPro" id="IPR038765">
    <property type="entry name" value="Papain-like_cys_pep_sf"/>
</dbReference>
<keyword evidence="2" id="KW-0645">Protease</keyword>
<comment type="similarity">
    <text evidence="1">Belongs to the peptidase C40 family.</text>
</comment>
<dbReference type="Proteomes" id="UP001066327">
    <property type="component" value="Unassembled WGS sequence"/>
</dbReference>
<evidence type="ECO:0000313" key="7">
    <source>
        <dbReference type="EMBL" id="MCZ4587694.1"/>
    </source>
</evidence>
<evidence type="ECO:0000259" key="6">
    <source>
        <dbReference type="PROSITE" id="PS51935"/>
    </source>
</evidence>
<dbReference type="InterPro" id="IPR050570">
    <property type="entry name" value="Cell_wall_metabolism_enzyme"/>
</dbReference>
<evidence type="ECO:0000313" key="9">
    <source>
        <dbReference type="Proteomes" id="UP001066327"/>
    </source>
</evidence>
<dbReference type="GO" id="GO:0004222">
    <property type="term" value="F:metalloendopeptidase activity"/>
    <property type="evidence" value="ECO:0007669"/>
    <property type="project" value="TreeGrafter"/>
</dbReference>
<dbReference type="CDD" id="cd12797">
    <property type="entry name" value="M23_peptidase"/>
    <property type="match status" value="1"/>
</dbReference>
<dbReference type="CDD" id="cd13399">
    <property type="entry name" value="Slt35-like"/>
    <property type="match status" value="1"/>
</dbReference>
<keyword evidence="5" id="KW-0472">Membrane</keyword>
<dbReference type="RefSeq" id="WP_269592042.1">
    <property type="nucleotide sequence ID" value="NZ_CP130954.1"/>
</dbReference>
<evidence type="ECO:0000256" key="1">
    <source>
        <dbReference type="ARBA" id="ARBA00007074"/>
    </source>
</evidence>
<dbReference type="SUPFAM" id="SSF53955">
    <property type="entry name" value="Lysozyme-like"/>
    <property type="match status" value="1"/>
</dbReference>
<dbReference type="Pfam" id="PF01464">
    <property type="entry name" value="SLT"/>
    <property type="match status" value="1"/>
</dbReference>
<dbReference type="InterPro" id="IPR008258">
    <property type="entry name" value="Transglycosylase_SLT_dom_1"/>
</dbReference>
<organism evidence="8 10">
    <name type="scientific">Rhodococcus opacus</name>
    <name type="common">Nocardia opaca</name>
    <dbReference type="NCBI Taxonomy" id="37919"/>
    <lineage>
        <taxon>Bacteria</taxon>
        <taxon>Bacillati</taxon>
        <taxon>Actinomycetota</taxon>
        <taxon>Actinomycetes</taxon>
        <taxon>Mycobacteriales</taxon>
        <taxon>Nocardiaceae</taxon>
        <taxon>Rhodococcus</taxon>
    </lineage>
</organism>
<keyword evidence="5" id="KW-0812">Transmembrane</keyword>
<dbReference type="InterPro" id="IPR011055">
    <property type="entry name" value="Dup_hybrid_motif"/>
</dbReference>
<evidence type="ECO:0000256" key="3">
    <source>
        <dbReference type="ARBA" id="ARBA00022801"/>
    </source>
</evidence>
<dbReference type="Proteomes" id="UP001231166">
    <property type="component" value="Plasmid pRho-VOC14-C342"/>
</dbReference>
<dbReference type="InterPro" id="IPR058593">
    <property type="entry name" value="ARB_07466-like_C"/>
</dbReference>
<dbReference type="InterPro" id="IPR000064">
    <property type="entry name" value="NLP_P60_dom"/>
</dbReference>
<protein>
    <submittedName>
        <fullName evidence="8">Peptidoglycan DD-metalloendopeptidase family protein</fullName>
    </submittedName>
</protein>
<dbReference type="Pfam" id="PF01551">
    <property type="entry name" value="Peptidase_M23"/>
    <property type="match status" value="1"/>
</dbReference>
<dbReference type="GO" id="GO:0006508">
    <property type="term" value="P:proteolysis"/>
    <property type="evidence" value="ECO:0007669"/>
    <property type="project" value="UniProtKB-KW"/>
</dbReference>
<dbReference type="PANTHER" id="PTHR21666:SF270">
    <property type="entry name" value="MUREIN HYDROLASE ACTIVATOR ENVC"/>
    <property type="match status" value="1"/>
</dbReference>
<reference evidence="8" key="2">
    <citation type="submission" date="2023-07" db="EMBL/GenBank/DDBJ databases">
        <title>Genomic analysis of Rhodococcus opacus VOC-14 with glycol ethers degradation activity.</title>
        <authorList>
            <person name="Narkevich D.A."/>
            <person name="Hlushen A.M."/>
            <person name="Akhremchuk A.E."/>
            <person name="Sikolenko M.A."/>
            <person name="Valentovich L.N."/>
        </authorList>
    </citation>
    <scope>NUCLEOTIDE SEQUENCE</scope>
    <source>
        <strain evidence="8">VOC-14</strain>
        <plasmid evidence="8">pRho-VOC14-C342</plasmid>
    </source>
</reference>
<evidence type="ECO:0000313" key="8">
    <source>
        <dbReference type="EMBL" id="WLF51310.1"/>
    </source>
</evidence>
<geneLocation type="plasmid" evidence="8 10">
    <name>pRho-VOC14-C342</name>
</geneLocation>
<feature type="domain" description="NlpC/P60" evidence="6">
    <location>
        <begin position="626"/>
        <end position="754"/>
    </location>
</feature>